<protein>
    <submittedName>
        <fullName evidence="4">Uncharacterized protein LOC725379 isoform X3</fullName>
    </submittedName>
</protein>
<accession>A0A7M7M1C9</accession>
<accession>A0A8B7KR57</accession>
<evidence type="ECO:0000313" key="2">
    <source>
        <dbReference type="EnsemblMetazoa" id="XP_016772373"/>
    </source>
</evidence>
<dbReference type="AlphaFoldDB" id="A0A7M7M1C9"/>
<dbReference type="EnsemblMetazoa" id="XM_016916884">
    <property type="protein sequence ID" value="XP_016772373"/>
    <property type="gene ID" value="LOC725379"/>
</dbReference>
<organism evidence="2">
    <name type="scientific">Apis mellifera</name>
    <name type="common">Honeybee</name>
    <dbReference type="NCBI Taxonomy" id="7460"/>
    <lineage>
        <taxon>Eukaryota</taxon>
        <taxon>Metazoa</taxon>
        <taxon>Ecdysozoa</taxon>
        <taxon>Arthropoda</taxon>
        <taxon>Hexapoda</taxon>
        <taxon>Insecta</taxon>
        <taxon>Pterygota</taxon>
        <taxon>Neoptera</taxon>
        <taxon>Endopterygota</taxon>
        <taxon>Hymenoptera</taxon>
        <taxon>Apocrita</taxon>
        <taxon>Aculeata</taxon>
        <taxon>Apoidea</taxon>
        <taxon>Anthophila</taxon>
        <taxon>Apidae</taxon>
        <taxon>Apis</taxon>
    </lineage>
</organism>
<reference evidence="2" key="1">
    <citation type="submission" date="2021-01" db="UniProtKB">
        <authorList>
            <consortium name="EnsemblMetazoa"/>
        </authorList>
    </citation>
    <scope>IDENTIFICATION</scope>
    <source>
        <strain evidence="2">DH4</strain>
    </source>
</reference>
<gene>
    <name evidence="2" type="primary">725379</name>
    <name evidence="4" type="synonym">LOC725379</name>
</gene>
<dbReference type="OrthoDB" id="6381603at2759"/>
<keyword evidence="1" id="KW-0812">Transmembrane</keyword>
<keyword evidence="1" id="KW-1133">Transmembrane helix</keyword>
<sequence length="149" mass="16532">MNEMNTSVTSSIISGMLLDNQNYTNTMTNASNEISETYINSTEENGNIQLWNVSKAVTSLPNNTVISFEASSTNIYVSTTTEIFDEFGPPDGIEYIFVPLGVVVFVIILSAVVWVAISLLYLNYNLLLTSICRNKKNKIKNIHQIIILG</sequence>
<feature type="transmembrane region" description="Helical" evidence="1">
    <location>
        <begin position="96"/>
        <end position="122"/>
    </location>
</feature>
<dbReference type="RefSeq" id="XP_016772373.1">
    <property type="nucleotide sequence ID" value="XM_016916884.2"/>
</dbReference>
<dbReference type="GeneID" id="725379"/>
<evidence type="ECO:0000256" key="1">
    <source>
        <dbReference type="SAM" id="Phobius"/>
    </source>
</evidence>
<evidence type="ECO:0000313" key="4">
    <source>
        <dbReference type="RefSeq" id="XP_016772373.1"/>
    </source>
</evidence>
<reference evidence="4" key="2">
    <citation type="submission" date="2025-04" db="UniProtKB">
        <authorList>
            <consortium name="RefSeq"/>
        </authorList>
    </citation>
    <scope>IDENTIFICATION</scope>
    <source>
        <strain evidence="4">DH4</strain>
        <tissue evidence="4">Whole body</tissue>
    </source>
</reference>
<keyword evidence="3" id="KW-1185">Reference proteome</keyword>
<keyword evidence="1" id="KW-0472">Membrane</keyword>
<proteinExistence type="predicted"/>
<dbReference type="Proteomes" id="UP000005203">
    <property type="component" value="Linkage group LG15"/>
</dbReference>
<name>A0A7M7M1C9_APIME</name>
<evidence type="ECO:0000313" key="3">
    <source>
        <dbReference type="Proteomes" id="UP000005203"/>
    </source>
</evidence>